<feature type="domain" description="O-antigen ligase-related" evidence="6">
    <location>
        <begin position="189"/>
        <end position="330"/>
    </location>
</feature>
<evidence type="ECO:0000256" key="2">
    <source>
        <dbReference type="ARBA" id="ARBA00022692"/>
    </source>
</evidence>
<dbReference type="InterPro" id="IPR051533">
    <property type="entry name" value="WaaL-like"/>
</dbReference>
<sequence length="400" mass="45577">MNNNGMTSRYTVRVSSIVLFSLYALLLLGSLNATESNFSKIGLSSIFIVLLFTTLGLIIFIITKKNFLPVQILVFSTILIALIVCIFSIIDNGFGLKDAVNTAQMILCFNLLLYLSFIKVDYSNLKALNISVLVFMFIHFFIWIALGFPRMFASIYNNSNLIGPYMFYTSFFLILGIKYSKFKIIYIFGLFLSIILVLASDTRSILLSIFVAFIVFIFWKLITRNKLIAVISFSVLMILLLMFIFIYPILPYFHFFTPIEQWMLTHTGKSIMSGRNDIWVPLIEMINLKPYIGYGPGAMASELIATDQSPHNLYLNVLMQLGYIGLMAFILLLLIFWLAISEVKNNFIIRLVGSYFIAILIHQSFEITLFQNQLSVGLLQWFILGIGFSIAINSKLKENA</sequence>
<evidence type="ECO:0000256" key="4">
    <source>
        <dbReference type="ARBA" id="ARBA00023136"/>
    </source>
</evidence>
<name>A0A418HKR7_STAGA</name>
<dbReference type="InterPro" id="IPR007016">
    <property type="entry name" value="O-antigen_ligase-rel_domated"/>
</dbReference>
<keyword evidence="3 5" id="KW-1133">Transmembrane helix</keyword>
<dbReference type="Pfam" id="PF04932">
    <property type="entry name" value="Wzy_C"/>
    <property type="match status" value="1"/>
</dbReference>
<feature type="transmembrane region" description="Helical" evidence="5">
    <location>
        <begin position="43"/>
        <end position="63"/>
    </location>
</feature>
<feature type="transmembrane region" description="Helical" evidence="5">
    <location>
        <begin position="184"/>
        <end position="199"/>
    </location>
</feature>
<evidence type="ECO:0000313" key="8">
    <source>
        <dbReference type="Proteomes" id="UP000283576"/>
    </source>
</evidence>
<reference evidence="7 8" key="1">
    <citation type="journal article" date="2016" name="Front. Microbiol.">
        <title>Comprehensive Phylogenetic Analysis of Bovine Non-aureus Staphylococci Species Based on Whole-Genome Sequencing.</title>
        <authorList>
            <person name="Naushad S."/>
            <person name="Barkema H.W."/>
            <person name="Luby C."/>
            <person name="Condas L.A."/>
            <person name="Nobrega D.B."/>
            <person name="Carson D.A."/>
            <person name="De Buck J."/>
        </authorList>
    </citation>
    <scope>NUCLEOTIDE SEQUENCE [LARGE SCALE GENOMIC DNA]</scope>
    <source>
        <strain evidence="7 8">SNUC 1388</strain>
    </source>
</reference>
<feature type="transmembrane region" description="Helical" evidence="5">
    <location>
        <begin position="321"/>
        <end position="340"/>
    </location>
</feature>
<keyword evidence="4 5" id="KW-0472">Membrane</keyword>
<dbReference type="PANTHER" id="PTHR37422:SF13">
    <property type="entry name" value="LIPOPOLYSACCHARIDE BIOSYNTHESIS PROTEIN PA4999-RELATED"/>
    <property type="match status" value="1"/>
</dbReference>
<gene>
    <name evidence="7" type="ORF">BUZ01_12505</name>
</gene>
<dbReference type="GO" id="GO:0016020">
    <property type="term" value="C:membrane"/>
    <property type="evidence" value="ECO:0007669"/>
    <property type="project" value="UniProtKB-SubCell"/>
</dbReference>
<feature type="transmembrane region" description="Helical" evidence="5">
    <location>
        <begin position="227"/>
        <end position="250"/>
    </location>
</feature>
<feature type="transmembrane region" description="Helical" evidence="5">
    <location>
        <begin position="377"/>
        <end position="396"/>
    </location>
</feature>
<evidence type="ECO:0000256" key="3">
    <source>
        <dbReference type="ARBA" id="ARBA00022989"/>
    </source>
</evidence>
<keyword evidence="2 5" id="KW-0812">Transmembrane</keyword>
<evidence type="ECO:0000256" key="5">
    <source>
        <dbReference type="SAM" id="Phobius"/>
    </source>
</evidence>
<feature type="transmembrane region" description="Helical" evidence="5">
    <location>
        <begin position="205"/>
        <end position="222"/>
    </location>
</feature>
<evidence type="ECO:0000256" key="1">
    <source>
        <dbReference type="ARBA" id="ARBA00004141"/>
    </source>
</evidence>
<dbReference type="Proteomes" id="UP000283576">
    <property type="component" value="Unassembled WGS sequence"/>
</dbReference>
<feature type="transmembrane region" description="Helical" evidence="5">
    <location>
        <begin position="70"/>
        <end position="90"/>
    </location>
</feature>
<dbReference type="RefSeq" id="WP_119624615.1">
    <property type="nucleotide sequence ID" value="NZ_JAIBNU010000004.1"/>
</dbReference>
<proteinExistence type="predicted"/>
<dbReference type="EMBL" id="QXRZ01000011">
    <property type="protein sequence ID" value="RIL41380.1"/>
    <property type="molecule type" value="Genomic_DNA"/>
</dbReference>
<dbReference type="AlphaFoldDB" id="A0A418HKR7"/>
<feature type="transmembrane region" description="Helical" evidence="5">
    <location>
        <begin position="160"/>
        <end position="177"/>
    </location>
</feature>
<protein>
    <recommendedName>
        <fullName evidence="6">O-antigen ligase-related domain-containing protein</fullName>
    </recommendedName>
</protein>
<feature type="transmembrane region" description="Helical" evidence="5">
    <location>
        <begin position="127"/>
        <end position="148"/>
    </location>
</feature>
<organism evidence="7 8">
    <name type="scientific">Staphylococcus gallinarum</name>
    <dbReference type="NCBI Taxonomy" id="1293"/>
    <lineage>
        <taxon>Bacteria</taxon>
        <taxon>Bacillati</taxon>
        <taxon>Bacillota</taxon>
        <taxon>Bacilli</taxon>
        <taxon>Bacillales</taxon>
        <taxon>Staphylococcaceae</taxon>
        <taxon>Staphylococcus</taxon>
    </lineage>
</organism>
<comment type="caution">
    <text evidence="7">The sequence shown here is derived from an EMBL/GenBank/DDBJ whole genome shotgun (WGS) entry which is preliminary data.</text>
</comment>
<accession>A0A418HKR7</accession>
<dbReference type="PANTHER" id="PTHR37422">
    <property type="entry name" value="TEICHURONIC ACID BIOSYNTHESIS PROTEIN TUAE"/>
    <property type="match status" value="1"/>
</dbReference>
<feature type="transmembrane region" description="Helical" evidence="5">
    <location>
        <begin position="102"/>
        <end position="120"/>
    </location>
</feature>
<evidence type="ECO:0000259" key="6">
    <source>
        <dbReference type="Pfam" id="PF04932"/>
    </source>
</evidence>
<feature type="transmembrane region" description="Helical" evidence="5">
    <location>
        <begin position="347"/>
        <end position="365"/>
    </location>
</feature>
<comment type="subcellular location">
    <subcellularLocation>
        <location evidence="1">Membrane</location>
        <topology evidence="1">Multi-pass membrane protein</topology>
    </subcellularLocation>
</comment>
<evidence type="ECO:0000313" key="7">
    <source>
        <dbReference type="EMBL" id="RIL41380.1"/>
    </source>
</evidence>